<dbReference type="InterPro" id="IPR007197">
    <property type="entry name" value="rSAM"/>
</dbReference>
<keyword evidence="12" id="KW-0687">Ribonucleoprotein</keyword>
<dbReference type="GO" id="GO:0046872">
    <property type="term" value="F:metal ion binding"/>
    <property type="evidence" value="ECO:0007669"/>
    <property type="project" value="UniProtKB-KW"/>
</dbReference>
<evidence type="ECO:0000256" key="7">
    <source>
        <dbReference type="ARBA" id="ARBA00023014"/>
    </source>
</evidence>
<feature type="binding site" evidence="8">
    <location>
        <position position="149"/>
    </location>
    <ligand>
        <name>[4Fe-4S] cluster</name>
        <dbReference type="ChEBI" id="CHEBI:49883"/>
        <label>2</label>
        <note>4Fe-4S-S-AdoMet</note>
    </ligand>
</feature>
<feature type="binding site" evidence="8">
    <location>
        <position position="153"/>
    </location>
    <ligand>
        <name>[4Fe-4S] cluster</name>
        <dbReference type="ChEBI" id="CHEBI:49883"/>
        <label>2</label>
        <note>4Fe-4S-S-AdoMet</note>
    </ligand>
</feature>
<evidence type="ECO:0000259" key="10">
    <source>
        <dbReference type="PROSITE" id="PS51449"/>
    </source>
</evidence>
<comment type="catalytic activity">
    <reaction evidence="8">
        <text>L-aspartate(89)-[ribosomal protein uS12]-hydrogen + (sulfur carrier)-SH + AH2 + 2 S-adenosyl-L-methionine = 3-methylsulfanyl-L-aspartate(89)-[ribosomal protein uS12]-hydrogen + (sulfur carrier)-H + 5'-deoxyadenosine + L-methionine + A + S-adenosyl-L-homocysteine + 2 H(+)</text>
        <dbReference type="Rhea" id="RHEA:37087"/>
        <dbReference type="Rhea" id="RHEA-COMP:10460"/>
        <dbReference type="Rhea" id="RHEA-COMP:10461"/>
        <dbReference type="Rhea" id="RHEA-COMP:14737"/>
        <dbReference type="Rhea" id="RHEA-COMP:14739"/>
        <dbReference type="ChEBI" id="CHEBI:13193"/>
        <dbReference type="ChEBI" id="CHEBI:15378"/>
        <dbReference type="ChEBI" id="CHEBI:17319"/>
        <dbReference type="ChEBI" id="CHEBI:17499"/>
        <dbReference type="ChEBI" id="CHEBI:29917"/>
        <dbReference type="ChEBI" id="CHEBI:29961"/>
        <dbReference type="ChEBI" id="CHEBI:57844"/>
        <dbReference type="ChEBI" id="CHEBI:57856"/>
        <dbReference type="ChEBI" id="CHEBI:59789"/>
        <dbReference type="ChEBI" id="CHEBI:64428"/>
        <dbReference type="ChEBI" id="CHEBI:73599"/>
        <dbReference type="EC" id="2.8.4.4"/>
    </reaction>
</comment>
<dbReference type="KEGG" id="ptrp:DCO17_05445"/>
<evidence type="ECO:0000256" key="6">
    <source>
        <dbReference type="ARBA" id="ARBA00023004"/>
    </source>
</evidence>
<dbReference type="InterPro" id="IPR005839">
    <property type="entry name" value="Methylthiotransferase"/>
</dbReference>
<feature type="domain" description="MTTase N-terminal" evidence="10">
    <location>
        <begin position="3"/>
        <end position="118"/>
    </location>
</feature>
<evidence type="ECO:0000256" key="4">
    <source>
        <dbReference type="ARBA" id="ARBA00022691"/>
    </source>
</evidence>
<dbReference type="InterPro" id="IPR002792">
    <property type="entry name" value="TRAM_dom"/>
</dbReference>
<evidence type="ECO:0000256" key="5">
    <source>
        <dbReference type="ARBA" id="ARBA00022723"/>
    </source>
</evidence>
<comment type="similarity">
    <text evidence="8">Belongs to the methylthiotransferase family. RimO subfamily.</text>
</comment>
<dbReference type="InterPro" id="IPR058240">
    <property type="entry name" value="rSAM_sf"/>
</dbReference>
<dbReference type="SFLD" id="SFLDF00274">
    <property type="entry name" value="ribosomal_protein_S12_methylth"/>
    <property type="match status" value="1"/>
</dbReference>
<evidence type="ECO:0000256" key="1">
    <source>
        <dbReference type="ARBA" id="ARBA00022485"/>
    </source>
</evidence>
<dbReference type="AlphaFoldDB" id="A0A6M9Q3F0"/>
<dbReference type="InterPro" id="IPR023404">
    <property type="entry name" value="rSAM_horseshoe"/>
</dbReference>
<dbReference type="SMART" id="SM00729">
    <property type="entry name" value="Elp3"/>
    <property type="match status" value="1"/>
</dbReference>
<evidence type="ECO:0000313" key="13">
    <source>
        <dbReference type="Proteomes" id="UP000503312"/>
    </source>
</evidence>
<evidence type="ECO:0000256" key="2">
    <source>
        <dbReference type="ARBA" id="ARBA00022490"/>
    </source>
</evidence>
<dbReference type="FunFam" id="3.80.30.20:FF:000001">
    <property type="entry name" value="tRNA-2-methylthio-N(6)-dimethylallyladenosine synthase 2"/>
    <property type="match status" value="1"/>
</dbReference>
<dbReference type="EC" id="2.8.4.4" evidence="8"/>
<dbReference type="InterPro" id="IPR012340">
    <property type="entry name" value="NA-bd_OB-fold"/>
</dbReference>
<dbReference type="GO" id="GO:0035599">
    <property type="term" value="F:aspartic acid methylthiotransferase activity"/>
    <property type="evidence" value="ECO:0007669"/>
    <property type="project" value="TreeGrafter"/>
</dbReference>
<dbReference type="NCBIfam" id="TIGR00089">
    <property type="entry name" value="MiaB/RimO family radical SAM methylthiotransferase"/>
    <property type="match status" value="1"/>
</dbReference>
<keyword evidence="7 8" id="KW-0411">Iron-sulfur</keyword>
<dbReference type="GO" id="GO:0005829">
    <property type="term" value="C:cytosol"/>
    <property type="evidence" value="ECO:0007669"/>
    <property type="project" value="TreeGrafter"/>
</dbReference>
<dbReference type="Pfam" id="PF04055">
    <property type="entry name" value="Radical_SAM"/>
    <property type="match status" value="1"/>
</dbReference>
<keyword evidence="12" id="KW-0689">Ribosomal protein</keyword>
<name>A0A6M9Q3F0_9BURK</name>
<dbReference type="Pfam" id="PF00919">
    <property type="entry name" value="UPF0004"/>
    <property type="match status" value="1"/>
</dbReference>
<dbReference type="SFLD" id="SFLDS00029">
    <property type="entry name" value="Radical_SAM"/>
    <property type="match status" value="1"/>
</dbReference>
<dbReference type="NCBIfam" id="TIGR01125">
    <property type="entry name" value="30S ribosomal protein S12 methylthiotransferase RimO"/>
    <property type="match status" value="1"/>
</dbReference>
<sequence>MAGKIGFVSLGCPKALVDSELILTQLSAEGYETAKDYSGADLVVVNTCGFIDSAVEESLSAIGEALAENGKVIVTGCLGARKNADGSDLIQSIHPKVLAVTGPHATDEVMQAIHLHLPKPHDPFTDLVPPAGVKLTPKHYAYLKISEGCNHRCTFCIIPNLRGDLVSRPIGEVLLEAKRLFESGVKELLVVSQDTSAYGVDIQYRTGFWDGKPVKTKMFDLVNALNQIAREYQAWVRLHYVYPYPHVDDVLPLMAEFSEHGYGVLPYLDIPLQHAHPAVLKRMKRPASGEKNLDRILAWRKACPDLVIRSTFIAGFPGETEEEFQYLLDFLDEAQIDRAGCFAYSPVEGALANQLDNPVPDAIRVERRTRFMAKAEDISIQRLAKKVGKRIQVLIDRIDESGGIGRTIGDAPEIDGLVRVLPPSKPSKRYRTGEIIRATVISSQGHDLIAET</sequence>
<feature type="binding site" evidence="8">
    <location>
        <position position="156"/>
    </location>
    <ligand>
        <name>[4Fe-4S] cluster</name>
        <dbReference type="ChEBI" id="CHEBI:49883"/>
        <label>2</label>
        <note>4Fe-4S-S-AdoMet</note>
    </ligand>
</feature>
<keyword evidence="6 8" id="KW-0408">Iron</keyword>
<dbReference type="GO" id="GO:0005840">
    <property type="term" value="C:ribosome"/>
    <property type="evidence" value="ECO:0007669"/>
    <property type="project" value="UniProtKB-KW"/>
</dbReference>
<dbReference type="SFLD" id="SFLDG01061">
    <property type="entry name" value="methylthiotransferase"/>
    <property type="match status" value="1"/>
</dbReference>
<dbReference type="InterPro" id="IPR006638">
    <property type="entry name" value="Elp3/MiaA/NifB-like_rSAM"/>
</dbReference>
<protein>
    <recommendedName>
        <fullName evidence="8">Ribosomal protein uS12 methylthiotransferase RimO</fullName>
        <shortName evidence="8">uS12 MTTase</shortName>
        <shortName evidence="8">uS12 methylthiotransferase</shortName>
        <ecNumber evidence="8">2.8.4.4</ecNumber>
    </recommendedName>
    <alternativeName>
        <fullName evidence="8">Ribosomal protein uS12 (aspartate-C(3))-methylthiotransferase</fullName>
    </alternativeName>
    <alternativeName>
        <fullName evidence="8">Ribosome maturation factor RimO</fullName>
    </alternativeName>
</protein>
<dbReference type="Gene3D" id="2.40.50.140">
    <property type="entry name" value="Nucleic acid-binding proteins"/>
    <property type="match status" value="1"/>
</dbReference>
<feature type="binding site" evidence="8">
    <location>
        <position position="12"/>
    </location>
    <ligand>
        <name>[4Fe-4S] cluster</name>
        <dbReference type="ChEBI" id="CHEBI:49883"/>
        <label>1</label>
    </ligand>
</feature>
<dbReference type="PROSITE" id="PS51449">
    <property type="entry name" value="MTTASE_N"/>
    <property type="match status" value="1"/>
</dbReference>
<evidence type="ECO:0000259" key="9">
    <source>
        <dbReference type="PROSITE" id="PS50926"/>
    </source>
</evidence>
<dbReference type="InterPro" id="IPR038135">
    <property type="entry name" value="Methylthiotransferase_N_sf"/>
</dbReference>
<dbReference type="Proteomes" id="UP000503312">
    <property type="component" value="Chromosome"/>
</dbReference>
<dbReference type="Gene3D" id="3.80.30.20">
    <property type="entry name" value="tm_1862 like domain"/>
    <property type="match status" value="1"/>
</dbReference>
<dbReference type="CDD" id="cd01335">
    <property type="entry name" value="Radical_SAM"/>
    <property type="match status" value="1"/>
</dbReference>
<keyword evidence="2 8" id="KW-0963">Cytoplasm</keyword>
<comment type="cofactor">
    <cofactor evidence="8">
        <name>[4Fe-4S] cluster</name>
        <dbReference type="ChEBI" id="CHEBI:49883"/>
    </cofactor>
    <text evidence="8">Binds 2 [4Fe-4S] clusters. One cluster is coordinated with 3 cysteines and an exchangeable S-adenosyl-L-methionine.</text>
</comment>
<dbReference type="PANTHER" id="PTHR43837">
    <property type="entry name" value="RIBOSOMAL PROTEIN S12 METHYLTHIOTRANSFERASE RIMO"/>
    <property type="match status" value="1"/>
</dbReference>
<dbReference type="RefSeq" id="WP_173955765.1">
    <property type="nucleotide sequence ID" value="NZ_CP028942.1"/>
</dbReference>
<dbReference type="SFLD" id="SFLDG01082">
    <property type="entry name" value="B12-binding_domain_containing"/>
    <property type="match status" value="1"/>
</dbReference>
<comment type="subcellular location">
    <subcellularLocation>
        <location evidence="8">Cytoplasm</location>
    </subcellularLocation>
</comment>
<proteinExistence type="inferred from homology"/>
<dbReference type="InterPro" id="IPR013848">
    <property type="entry name" value="Methylthiotransferase_N"/>
</dbReference>
<keyword evidence="13" id="KW-1185">Reference proteome</keyword>
<dbReference type="EMBL" id="CP028942">
    <property type="protein sequence ID" value="QKM64726.1"/>
    <property type="molecule type" value="Genomic_DNA"/>
</dbReference>
<dbReference type="PANTHER" id="PTHR43837:SF1">
    <property type="entry name" value="RIBOSOMAL PROTEIN US12 METHYLTHIOTRANSFERASE RIMO"/>
    <property type="match status" value="1"/>
</dbReference>
<dbReference type="HAMAP" id="MF_01865">
    <property type="entry name" value="MTTase_RimO"/>
    <property type="match status" value="1"/>
</dbReference>
<dbReference type="GO" id="GO:0103039">
    <property type="term" value="F:protein methylthiotransferase activity"/>
    <property type="evidence" value="ECO:0007669"/>
    <property type="project" value="UniProtKB-EC"/>
</dbReference>
<feature type="binding site" evidence="8">
    <location>
        <position position="48"/>
    </location>
    <ligand>
        <name>[4Fe-4S] cluster</name>
        <dbReference type="ChEBI" id="CHEBI:49883"/>
        <label>1</label>
    </ligand>
</feature>
<dbReference type="GO" id="GO:0051539">
    <property type="term" value="F:4 iron, 4 sulfur cluster binding"/>
    <property type="evidence" value="ECO:0007669"/>
    <property type="project" value="UniProtKB-UniRule"/>
</dbReference>
<dbReference type="PROSITE" id="PS50926">
    <property type="entry name" value="TRAM"/>
    <property type="match status" value="1"/>
</dbReference>
<keyword evidence="1 8" id="KW-0004">4Fe-4S</keyword>
<dbReference type="FunFam" id="3.40.50.12160:FF:000002">
    <property type="entry name" value="Ribosomal protein S12 methylthiotransferase RimO"/>
    <property type="match status" value="1"/>
</dbReference>
<dbReference type="InterPro" id="IPR005840">
    <property type="entry name" value="Ribosomal_uS12_MeSTrfase_RimO"/>
</dbReference>
<dbReference type="SUPFAM" id="SSF102114">
    <property type="entry name" value="Radical SAM enzymes"/>
    <property type="match status" value="1"/>
</dbReference>
<dbReference type="Pfam" id="PF18693">
    <property type="entry name" value="TRAM_2"/>
    <property type="match status" value="1"/>
</dbReference>
<reference evidence="12 13" key="1">
    <citation type="submission" date="2018-04" db="EMBL/GenBank/DDBJ databases">
        <title>Polynucleobacter sp. UH21B genome.</title>
        <authorList>
            <person name="Hahn M.W."/>
        </authorList>
    </citation>
    <scope>NUCLEOTIDE SEQUENCE [LARGE SCALE GENOMIC DNA]</scope>
    <source>
        <strain evidence="12 13">MWH-UH21B</strain>
    </source>
</reference>
<comment type="function">
    <text evidence="8">Catalyzes the methylthiolation of an aspartic acid residue of ribosomal protein uS12.</text>
</comment>
<gene>
    <name evidence="8" type="primary">rimO</name>
    <name evidence="12" type="ORF">DCO17_05445</name>
</gene>
<evidence type="ECO:0000256" key="3">
    <source>
        <dbReference type="ARBA" id="ARBA00022679"/>
    </source>
</evidence>
<evidence type="ECO:0000313" key="12">
    <source>
        <dbReference type="EMBL" id="QKM64726.1"/>
    </source>
</evidence>
<organism evidence="12 13">
    <name type="scientific">Polynucleobacter tropicus</name>
    <dbReference type="NCBI Taxonomy" id="1743174"/>
    <lineage>
        <taxon>Bacteria</taxon>
        <taxon>Pseudomonadati</taxon>
        <taxon>Pseudomonadota</taxon>
        <taxon>Betaproteobacteria</taxon>
        <taxon>Burkholderiales</taxon>
        <taxon>Burkholderiaceae</taxon>
        <taxon>Polynucleobacter</taxon>
    </lineage>
</organism>
<keyword evidence="5 8" id="KW-0479">Metal-binding</keyword>
<dbReference type="GO" id="GO:0006400">
    <property type="term" value="P:tRNA modification"/>
    <property type="evidence" value="ECO:0007669"/>
    <property type="project" value="InterPro"/>
</dbReference>
<dbReference type="PROSITE" id="PS51918">
    <property type="entry name" value="RADICAL_SAM"/>
    <property type="match status" value="1"/>
</dbReference>
<feature type="domain" description="Radical SAM core" evidence="11">
    <location>
        <begin position="135"/>
        <end position="381"/>
    </location>
</feature>
<evidence type="ECO:0000256" key="8">
    <source>
        <dbReference type="HAMAP-Rule" id="MF_01865"/>
    </source>
</evidence>
<dbReference type="PROSITE" id="PS01278">
    <property type="entry name" value="MTTASE_RADICAL"/>
    <property type="match status" value="1"/>
</dbReference>
<keyword evidence="4 8" id="KW-0949">S-adenosyl-L-methionine</keyword>
<evidence type="ECO:0000259" key="11">
    <source>
        <dbReference type="PROSITE" id="PS51918"/>
    </source>
</evidence>
<feature type="domain" description="TRAM" evidence="9">
    <location>
        <begin position="384"/>
        <end position="452"/>
    </location>
</feature>
<dbReference type="InterPro" id="IPR020612">
    <property type="entry name" value="Methylthiotransferase_CS"/>
</dbReference>
<dbReference type="Gene3D" id="3.40.50.12160">
    <property type="entry name" value="Methylthiotransferase, N-terminal domain"/>
    <property type="match status" value="1"/>
</dbReference>
<accession>A0A6M9Q3F0</accession>
<feature type="binding site" evidence="8">
    <location>
        <position position="77"/>
    </location>
    <ligand>
        <name>[4Fe-4S] cluster</name>
        <dbReference type="ChEBI" id="CHEBI:49883"/>
        <label>1</label>
    </ligand>
</feature>
<keyword evidence="3 8" id="KW-0808">Transferase</keyword>